<dbReference type="NCBIfam" id="TIGR03358">
    <property type="entry name" value="VI_chp_5"/>
    <property type="match status" value="1"/>
</dbReference>
<protein>
    <submittedName>
        <fullName evidence="1">Type VI secretion system contractile sheath small subunit</fullName>
    </submittedName>
</protein>
<proteinExistence type="predicted"/>
<name>A0A2V4EFZ1_9GAMM</name>
<dbReference type="EMBL" id="QGLR01000009">
    <property type="protein sequence ID" value="PXZ07177.1"/>
    <property type="molecule type" value="Genomic_DNA"/>
</dbReference>
<dbReference type="AlphaFoldDB" id="A0A2V4EFZ1"/>
<evidence type="ECO:0000313" key="2">
    <source>
        <dbReference type="Proteomes" id="UP000247932"/>
    </source>
</evidence>
<accession>A0A2V4EFZ1</accession>
<reference evidence="1 2" key="1">
    <citation type="submission" date="2018-05" db="EMBL/GenBank/DDBJ databases">
        <title>Reference genomes for bee gut microbiota database.</title>
        <authorList>
            <person name="Ellegaard K.M."/>
        </authorList>
    </citation>
    <scope>NUCLEOTIDE SEQUENCE [LARGE SCALE GENOMIC DNA]</scope>
    <source>
        <strain evidence="1 2">ESL0182</strain>
    </source>
</reference>
<evidence type="ECO:0000313" key="1">
    <source>
        <dbReference type="EMBL" id="PXZ07177.1"/>
    </source>
</evidence>
<dbReference type="Pfam" id="PF05591">
    <property type="entry name" value="T6SS_VipA"/>
    <property type="match status" value="1"/>
</dbReference>
<dbReference type="OrthoDB" id="9789942at2"/>
<comment type="caution">
    <text evidence="1">The sequence shown here is derived from an EMBL/GenBank/DDBJ whole genome shotgun (WGS) entry which is preliminary data.</text>
</comment>
<dbReference type="PANTHER" id="PTHR35850">
    <property type="entry name" value="CYTOPLASMIC PROTEIN-RELATED"/>
    <property type="match status" value="1"/>
</dbReference>
<keyword evidence="2" id="KW-1185">Reference proteome</keyword>
<dbReference type="PANTHER" id="PTHR35850:SF2">
    <property type="entry name" value="TYPE VI SECRETION SYSTEM CONTRACTILE SHEATH SMALL SUBUNIT"/>
    <property type="match status" value="1"/>
</dbReference>
<dbReference type="Proteomes" id="UP000247932">
    <property type="component" value="Unassembled WGS sequence"/>
</dbReference>
<dbReference type="RefSeq" id="WP_110432959.1">
    <property type="nucleotide sequence ID" value="NZ_QGLR01000009.1"/>
</dbReference>
<organism evidence="1 2">
    <name type="scientific">Gilliamella apicola</name>
    <dbReference type="NCBI Taxonomy" id="1196095"/>
    <lineage>
        <taxon>Bacteria</taxon>
        <taxon>Pseudomonadati</taxon>
        <taxon>Pseudomonadota</taxon>
        <taxon>Gammaproteobacteria</taxon>
        <taxon>Orbales</taxon>
        <taxon>Orbaceae</taxon>
        <taxon>Gilliamella</taxon>
    </lineage>
</organism>
<sequence>MSKSTSVAPKERINIKYVPATGDQVEEKELPLNLVVVGDHKGRAEDKSIEERQLVSINKNNFNDVMEKSAINLSFNVPNKLEDNSDDELSINLDIKNLSSFNPDNIAQQVPEINNLIQLREALTALKGPMGNIKAFREAIANVLTDEVSRKNLLDELKLSENE</sequence>
<dbReference type="InterPro" id="IPR008312">
    <property type="entry name" value="T6SS_TssB1"/>
</dbReference>
<gene>
    <name evidence="1" type="primary">tssB</name>
    <name evidence="1" type="ORF">DKK70_04790</name>
</gene>
<dbReference type="PIRSF" id="PIRSF028301">
    <property type="entry name" value="UCP028301"/>
    <property type="match status" value="1"/>
</dbReference>